<proteinExistence type="predicted"/>
<protein>
    <recommendedName>
        <fullName evidence="4">DUF1097 domain-containing protein</fullName>
    </recommendedName>
</protein>
<feature type="transmembrane region" description="Helical" evidence="1">
    <location>
        <begin position="59"/>
        <end position="78"/>
    </location>
</feature>
<comment type="caution">
    <text evidence="2">The sequence shown here is derived from an EMBL/GenBank/DDBJ whole genome shotgun (WGS) entry which is preliminary data.</text>
</comment>
<reference evidence="3" key="1">
    <citation type="journal article" date="2019" name="Int. J. Syst. Evol. Microbiol.">
        <title>The Global Catalogue of Microorganisms (GCM) 10K type strain sequencing project: providing services to taxonomists for standard genome sequencing and annotation.</title>
        <authorList>
            <consortium name="The Broad Institute Genomics Platform"/>
            <consortium name="The Broad Institute Genome Sequencing Center for Infectious Disease"/>
            <person name="Wu L."/>
            <person name="Ma J."/>
        </authorList>
    </citation>
    <scope>NUCLEOTIDE SEQUENCE [LARGE SCALE GENOMIC DNA]</scope>
    <source>
        <strain evidence="3">CCUG 58938</strain>
    </source>
</reference>
<feature type="transmembrane region" description="Helical" evidence="1">
    <location>
        <begin position="35"/>
        <end position="52"/>
    </location>
</feature>
<evidence type="ECO:0000313" key="3">
    <source>
        <dbReference type="Proteomes" id="UP001597112"/>
    </source>
</evidence>
<evidence type="ECO:0000256" key="1">
    <source>
        <dbReference type="SAM" id="Phobius"/>
    </source>
</evidence>
<organism evidence="2 3">
    <name type="scientific">Ohtaekwangia kribbensis</name>
    <dbReference type="NCBI Taxonomy" id="688913"/>
    <lineage>
        <taxon>Bacteria</taxon>
        <taxon>Pseudomonadati</taxon>
        <taxon>Bacteroidota</taxon>
        <taxon>Cytophagia</taxon>
        <taxon>Cytophagales</taxon>
        <taxon>Fulvivirgaceae</taxon>
        <taxon>Ohtaekwangia</taxon>
    </lineage>
</organism>
<evidence type="ECO:0000313" key="2">
    <source>
        <dbReference type="EMBL" id="MFD1000027.1"/>
    </source>
</evidence>
<dbReference type="Proteomes" id="UP001597112">
    <property type="component" value="Unassembled WGS sequence"/>
</dbReference>
<gene>
    <name evidence="2" type="ORF">ACFQ21_11960</name>
</gene>
<dbReference type="RefSeq" id="WP_377579273.1">
    <property type="nucleotide sequence ID" value="NZ_JBHTKA010000003.1"/>
</dbReference>
<evidence type="ECO:0008006" key="4">
    <source>
        <dbReference type="Google" id="ProtNLM"/>
    </source>
</evidence>
<accession>A0ABW3K1Q9</accession>
<feature type="transmembrane region" description="Helical" evidence="1">
    <location>
        <begin position="98"/>
        <end position="123"/>
    </location>
</feature>
<sequence length="128" mass="13574">MNQKYKILLYGMLAVTLLDALGSLASRQLNFDYSALGWVSFAIYGTTAFIATRQYGLATGVLFAAILGFFDASVGWAISTLLNANTAELAIEITPLTWFALALFNTGLAAFIGLVSGLLAVVIKGKAN</sequence>
<keyword evidence="3" id="KW-1185">Reference proteome</keyword>
<dbReference type="EMBL" id="JBHTKA010000003">
    <property type="protein sequence ID" value="MFD1000027.1"/>
    <property type="molecule type" value="Genomic_DNA"/>
</dbReference>
<name>A0ABW3K1Q9_9BACT</name>
<keyword evidence="1" id="KW-0472">Membrane</keyword>
<keyword evidence="1" id="KW-0812">Transmembrane</keyword>
<keyword evidence="1" id="KW-1133">Transmembrane helix</keyword>